<feature type="domain" description="PPM-type phosphatase" evidence="1">
    <location>
        <begin position="54"/>
        <end position="452"/>
    </location>
</feature>
<dbReference type="PROSITE" id="PS51746">
    <property type="entry name" value="PPM_2"/>
    <property type="match status" value="1"/>
</dbReference>
<dbReference type="InterPro" id="IPR015655">
    <property type="entry name" value="PP2C"/>
</dbReference>
<proteinExistence type="predicted"/>
<gene>
    <name evidence="2" type="ORF">HK099_002457</name>
</gene>
<sequence length="498" mass="57836">MHFIDKLLKQRKYSNKNNIKSTSSCQGTKFLNFSKEDTILHISSLKLHVSKKYNHTFFKDPPLKQYTNSSDIFSKFQLYAVFDGHCGQVASKFLKHRFAHHLVQTIAFIEKDYERALKDTYEQLHQILINCEIYKPESVDYASGATASVVLITNDTTYFSFLGDSPILIWRRSESEPTMLFEEHDHKNNLIKINLVDSNMFLVLIKEQMNSLVYFLLSDKEAKEKVLNGKNNVLNVEEDNLKYDDMRVGLAALNVYGSLGDSSYDPEPFNIFIDEVVEYRKAVQNNQLKKGENKNIKNIETLETNSNTFQQQSNETLLQQDQNPDDLNYDYNEFVEFVAGRPNYDVLQKHMALKKKAQPSRVLQASIKHLNIDNKIITPGLLRVPETTSIPNAELRQILIASDGVVRFYNYLGSEIRSVLMSNYKNQDRIVDELKDYLTWLRDDKSIIVVEFNNPEIEVHDVKGKIRNDGLFYLDDSRRVYQKKRKAELHQNRSNLPS</sequence>
<protein>
    <recommendedName>
        <fullName evidence="1">PPM-type phosphatase domain-containing protein</fullName>
    </recommendedName>
</protein>
<dbReference type="InterPro" id="IPR001932">
    <property type="entry name" value="PPM-type_phosphatase-like_dom"/>
</dbReference>
<organism evidence="2 3">
    <name type="scientific">Clydaea vesicula</name>
    <dbReference type="NCBI Taxonomy" id="447962"/>
    <lineage>
        <taxon>Eukaryota</taxon>
        <taxon>Fungi</taxon>
        <taxon>Fungi incertae sedis</taxon>
        <taxon>Chytridiomycota</taxon>
        <taxon>Chytridiomycota incertae sedis</taxon>
        <taxon>Chytridiomycetes</taxon>
        <taxon>Lobulomycetales</taxon>
        <taxon>Lobulomycetaceae</taxon>
        <taxon>Clydaea</taxon>
    </lineage>
</organism>
<dbReference type="Pfam" id="PF00481">
    <property type="entry name" value="PP2C"/>
    <property type="match status" value="1"/>
</dbReference>
<comment type="caution">
    <text evidence="2">The sequence shown here is derived from an EMBL/GenBank/DDBJ whole genome shotgun (WGS) entry which is preliminary data.</text>
</comment>
<dbReference type="InterPro" id="IPR036457">
    <property type="entry name" value="PPM-type-like_dom_sf"/>
</dbReference>
<dbReference type="SMART" id="SM00332">
    <property type="entry name" value="PP2Cc"/>
    <property type="match status" value="1"/>
</dbReference>
<reference evidence="2" key="1">
    <citation type="submission" date="2020-05" db="EMBL/GenBank/DDBJ databases">
        <title>Phylogenomic resolution of chytrid fungi.</title>
        <authorList>
            <person name="Stajich J.E."/>
            <person name="Amses K."/>
            <person name="Simmons R."/>
            <person name="Seto K."/>
            <person name="Myers J."/>
            <person name="Bonds A."/>
            <person name="Quandt C.A."/>
            <person name="Barry K."/>
            <person name="Liu P."/>
            <person name="Grigoriev I."/>
            <person name="Longcore J.E."/>
            <person name="James T.Y."/>
        </authorList>
    </citation>
    <scope>NUCLEOTIDE SEQUENCE</scope>
    <source>
        <strain evidence="2">JEL0476</strain>
    </source>
</reference>
<dbReference type="GO" id="GO:0004722">
    <property type="term" value="F:protein serine/threonine phosphatase activity"/>
    <property type="evidence" value="ECO:0007669"/>
    <property type="project" value="InterPro"/>
</dbReference>
<evidence type="ECO:0000313" key="3">
    <source>
        <dbReference type="Proteomes" id="UP001211065"/>
    </source>
</evidence>
<dbReference type="Gene3D" id="3.60.40.10">
    <property type="entry name" value="PPM-type phosphatase domain"/>
    <property type="match status" value="1"/>
</dbReference>
<dbReference type="Proteomes" id="UP001211065">
    <property type="component" value="Unassembled WGS sequence"/>
</dbReference>
<dbReference type="SUPFAM" id="SSF81606">
    <property type="entry name" value="PP2C-like"/>
    <property type="match status" value="1"/>
</dbReference>
<dbReference type="AlphaFoldDB" id="A0AAD5U2F6"/>
<evidence type="ECO:0000259" key="1">
    <source>
        <dbReference type="PROSITE" id="PS51746"/>
    </source>
</evidence>
<evidence type="ECO:0000313" key="2">
    <source>
        <dbReference type="EMBL" id="KAJ3222307.1"/>
    </source>
</evidence>
<name>A0AAD5U2F6_9FUNG</name>
<dbReference type="PANTHER" id="PTHR47992">
    <property type="entry name" value="PROTEIN PHOSPHATASE"/>
    <property type="match status" value="1"/>
</dbReference>
<keyword evidence="3" id="KW-1185">Reference proteome</keyword>
<dbReference type="EMBL" id="JADGJW010000181">
    <property type="protein sequence ID" value="KAJ3222307.1"/>
    <property type="molecule type" value="Genomic_DNA"/>
</dbReference>
<accession>A0AAD5U2F6</accession>